<protein>
    <submittedName>
        <fullName evidence="2">CoA-binding protein</fullName>
    </submittedName>
</protein>
<evidence type="ECO:0000313" key="2">
    <source>
        <dbReference type="EMBL" id="GAA4398205.1"/>
    </source>
</evidence>
<name>A0ABP8JZ96_9MICO</name>
<accession>A0ABP8JZ96</accession>
<feature type="domain" description="CoA-binding" evidence="1">
    <location>
        <begin position="16"/>
        <end position="114"/>
    </location>
</feature>
<gene>
    <name evidence="2" type="ORF">GCM10023168_04000</name>
</gene>
<reference evidence="3" key="1">
    <citation type="journal article" date="2019" name="Int. J. Syst. Evol. Microbiol.">
        <title>The Global Catalogue of Microorganisms (GCM) 10K type strain sequencing project: providing services to taxonomists for standard genome sequencing and annotation.</title>
        <authorList>
            <consortium name="The Broad Institute Genomics Platform"/>
            <consortium name="The Broad Institute Genome Sequencing Center for Infectious Disease"/>
            <person name="Wu L."/>
            <person name="Ma J."/>
        </authorList>
    </citation>
    <scope>NUCLEOTIDE SEQUENCE [LARGE SCALE GENOMIC DNA]</scope>
    <source>
        <strain evidence="3">JCM 17809</strain>
    </source>
</reference>
<dbReference type="RefSeq" id="WP_345201718.1">
    <property type="nucleotide sequence ID" value="NZ_BAABGM010000002.1"/>
</dbReference>
<dbReference type="EMBL" id="BAABGM010000002">
    <property type="protein sequence ID" value="GAA4398205.1"/>
    <property type="molecule type" value="Genomic_DNA"/>
</dbReference>
<dbReference type="PANTHER" id="PTHR33303">
    <property type="entry name" value="CYTOPLASMIC PROTEIN-RELATED"/>
    <property type="match status" value="1"/>
</dbReference>
<dbReference type="InterPro" id="IPR036291">
    <property type="entry name" value="NAD(P)-bd_dom_sf"/>
</dbReference>
<dbReference type="SUPFAM" id="SSF51735">
    <property type="entry name" value="NAD(P)-binding Rossmann-fold domains"/>
    <property type="match status" value="1"/>
</dbReference>
<keyword evidence="3" id="KW-1185">Reference proteome</keyword>
<dbReference type="Gene3D" id="3.40.50.720">
    <property type="entry name" value="NAD(P)-binding Rossmann-like Domain"/>
    <property type="match status" value="1"/>
</dbReference>
<evidence type="ECO:0000259" key="1">
    <source>
        <dbReference type="SMART" id="SM00881"/>
    </source>
</evidence>
<evidence type="ECO:0000313" key="3">
    <source>
        <dbReference type="Proteomes" id="UP001500945"/>
    </source>
</evidence>
<organism evidence="2 3">
    <name type="scientific">Fodinibacter luteus</name>
    <dbReference type="NCBI Taxonomy" id="552064"/>
    <lineage>
        <taxon>Bacteria</taxon>
        <taxon>Bacillati</taxon>
        <taxon>Actinomycetota</taxon>
        <taxon>Actinomycetes</taxon>
        <taxon>Micrococcales</taxon>
        <taxon>Intrasporangiaceae</taxon>
        <taxon>Fodinibacter (ex Wang et al. 2009)</taxon>
    </lineage>
</organism>
<dbReference type="Pfam" id="PF13380">
    <property type="entry name" value="CoA_binding_2"/>
    <property type="match status" value="1"/>
</dbReference>
<comment type="caution">
    <text evidence="2">The sequence shown here is derived from an EMBL/GenBank/DDBJ whole genome shotgun (WGS) entry which is preliminary data.</text>
</comment>
<proteinExistence type="predicted"/>
<dbReference type="Proteomes" id="UP001500945">
    <property type="component" value="Unassembled WGS sequence"/>
</dbReference>
<sequence length="150" mass="16562">MGLQHQNDPDLIRALLMDPGVWAVVGLSTNRARTAHRISRWLHIELGKPIVPIHPRAETVHGAQGYASLADVPDGNVKVVDCFVNSQHVGAVVDDAIEQRERLGIDAVWMQLGVVDEEAAERARAAGIAVVMDTCPKIEWPRLRHEGMQR</sequence>
<dbReference type="PANTHER" id="PTHR33303:SF2">
    <property type="entry name" value="COA-BINDING DOMAIN-CONTAINING PROTEIN"/>
    <property type="match status" value="1"/>
</dbReference>
<dbReference type="InterPro" id="IPR003781">
    <property type="entry name" value="CoA-bd"/>
</dbReference>
<dbReference type="SMART" id="SM00881">
    <property type="entry name" value="CoA_binding"/>
    <property type="match status" value="1"/>
</dbReference>